<feature type="coiled-coil region" evidence="7">
    <location>
        <begin position="902"/>
        <end position="936"/>
    </location>
</feature>
<dbReference type="PANTHER" id="PTHR43982">
    <property type="entry name" value="UBIQUITIN CARBOXYL-TERMINAL HYDROLASE"/>
    <property type="match status" value="1"/>
</dbReference>
<keyword evidence="6" id="KW-0788">Thiol protease</keyword>
<keyword evidence="3" id="KW-0645">Protease</keyword>
<dbReference type="OrthoDB" id="2420415at2759"/>
<dbReference type="InterPro" id="IPR001394">
    <property type="entry name" value="Peptidase_C19_UCH"/>
</dbReference>
<proteinExistence type="predicted"/>
<protein>
    <recommendedName>
        <fullName evidence="2">ubiquitinyl hydrolase 1</fullName>
        <ecNumber evidence="2">3.4.19.12</ecNumber>
    </recommendedName>
</protein>
<keyword evidence="7" id="KW-0175">Coiled coil</keyword>
<feature type="domain" description="USP" evidence="9">
    <location>
        <begin position="456"/>
        <end position="1006"/>
    </location>
</feature>
<reference evidence="10 11" key="1">
    <citation type="journal article" date="2019" name="Environ. Microbiol.">
        <title>At the nexus of three kingdoms: the genome of the mycorrhizal fungus Gigaspora margarita provides insights into plant, endobacterial and fungal interactions.</title>
        <authorList>
            <person name="Venice F."/>
            <person name="Ghignone S."/>
            <person name="Salvioli di Fossalunga A."/>
            <person name="Amselem J."/>
            <person name="Novero M."/>
            <person name="Xianan X."/>
            <person name="Sedzielewska Toro K."/>
            <person name="Morin E."/>
            <person name="Lipzen A."/>
            <person name="Grigoriev I.V."/>
            <person name="Henrissat B."/>
            <person name="Martin F.M."/>
            <person name="Bonfante P."/>
        </authorList>
    </citation>
    <scope>NUCLEOTIDE SEQUENCE [LARGE SCALE GENOMIC DNA]</scope>
    <source>
        <strain evidence="10 11">BEG34</strain>
    </source>
</reference>
<dbReference type="InterPro" id="IPR044635">
    <property type="entry name" value="UBP14-like"/>
</dbReference>
<evidence type="ECO:0000256" key="8">
    <source>
        <dbReference type="SAM" id="MobiDB-lite"/>
    </source>
</evidence>
<feature type="coiled-coil region" evidence="7">
    <location>
        <begin position="837"/>
        <end position="864"/>
    </location>
</feature>
<keyword evidence="5" id="KW-0378">Hydrolase</keyword>
<feature type="compositionally biased region" description="Polar residues" evidence="8">
    <location>
        <begin position="619"/>
        <end position="642"/>
    </location>
</feature>
<evidence type="ECO:0000313" key="11">
    <source>
        <dbReference type="Proteomes" id="UP000439903"/>
    </source>
</evidence>
<evidence type="ECO:0000256" key="5">
    <source>
        <dbReference type="ARBA" id="ARBA00022801"/>
    </source>
</evidence>
<dbReference type="InterPro" id="IPR025305">
    <property type="entry name" value="UCH_repeat_domain"/>
</dbReference>
<dbReference type="InterPro" id="IPR038765">
    <property type="entry name" value="Papain-like_cys_pep_sf"/>
</dbReference>
<dbReference type="InterPro" id="IPR018200">
    <property type="entry name" value="USP_CS"/>
</dbReference>
<dbReference type="InterPro" id="IPR028889">
    <property type="entry name" value="USP"/>
</dbReference>
<gene>
    <name evidence="10" type="ORF">F8M41_019915</name>
</gene>
<evidence type="ECO:0000256" key="7">
    <source>
        <dbReference type="SAM" id="Coils"/>
    </source>
</evidence>
<dbReference type="SUPFAM" id="SSF54001">
    <property type="entry name" value="Cysteine proteinases"/>
    <property type="match status" value="1"/>
</dbReference>
<dbReference type="Proteomes" id="UP000439903">
    <property type="component" value="Unassembled WGS sequence"/>
</dbReference>
<organism evidence="10 11">
    <name type="scientific">Gigaspora margarita</name>
    <dbReference type="NCBI Taxonomy" id="4874"/>
    <lineage>
        <taxon>Eukaryota</taxon>
        <taxon>Fungi</taxon>
        <taxon>Fungi incertae sedis</taxon>
        <taxon>Mucoromycota</taxon>
        <taxon>Glomeromycotina</taxon>
        <taxon>Glomeromycetes</taxon>
        <taxon>Diversisporales</taxon>
        <taxon>Gigasporaceae</taxon>
        <taxon>Gigaspora</taxon>
    </lineage>
</organism>
<feature type="compositionally biased region" description="Polar residues" evidence="8">
    <location>
        <begin position="564"/>
        <end position="574"/>
    </location>
</feature>
<evidence type="ECO:0000256" key="3">
    <source>
        <dbReference type="ARBA" id="ARBA00022670"/>
    </source>
</evidence>
<comment type="caution">
    <text evidence="10">The sequence shown here is derived from an EMBL/GenBank/DDBJ whole genome shotgun (WGS) entry which is preliminary data.</text>
</comment>
<dbReference type="CDD" id="cd02666">
    <property type="entry name" value="Peptidase_C19J"/>
    <property type="match status" value="1"/>
</dbReference>
<dbReference type="PROSITE" id="PS50235">
    <property type="entry name" value="USP_3"/>
    <property type="match status" value="1"/>
</dbReference>
<dbReference type="Pfam" id="PF13446">
    <property type="entry name" value="RPT"/>
    <property type="match status" value="2"/>
</dbReference>
<dbReference type="PROSITE" id="PS00973">
    <property type="entry name" value="USP_2"/>
    <property type="match status" value="1"/>
</dbReference>
<dbReference type="GO" id="GO:0043161">
    <property type="term" value="P:proteasome-mediated ubiquitin-dependent protein catabolic process"/>
    <property type="evidence" value="ECO:0007669"/>
    <property type="project" value="InterPro"/>
</dbReference>
<dbReference type="EC" id="3.4.19.12" evidence="2"/>
<comment type="catalytic activity">
    <reaction evidence="1">
        <text>Thiol-dependent hydrolysis of ester, thioester, amide, peptide and isopeptide bonds formed by the C-terminal Gly of ubiquitin (a 76-residue protein attached to proteins as an intracellular targeting signal).</text>
        <dbReference type="EC" id="3.4.19.12"/>
    </reaction>
</comment>
<dbReference type="GO" id="GO:0061136">
    <property type="term" value="P:regulation of proteasomal protein catabolic process"/>
    <property type="evidence" value="ECO:0007669"/>
    <property type="project" value="TreeGrafter"/>
</dbReference>
<evidence type="ECO:0000259" key="9">
    <source>
        <dbReference type="PROSITE" id="PS50235"/>
    </source>
</evidence>
<dbReference type="Gene3D" id="3.90.70.10">
    <property type="entry name" value="Cysteine proteinases"/>
    <property type="match status" value="2"/>
</dbReference>
<evidence type="ECO:0000256" key="1">
    <source>
        <dbReference type="ARBA" id="ARBA00000707"/>
    </source>
</evidence>
<dbReference type="EMBL" id="WTPW01000054">
    <property type="protein sequence ID" value="KAF0553855.1"/>
    <property type="molecule type" value="Genomic_DNA"/>
</dbReference>
<evidence type="ECO:0000313" key="10">
    <source>
        <dbReference type="EMBL" id="KAF0553855.1"/>
    </source>
</evidence>
<evidence type="ECO:0000256" key="2">
    <source>
        <dbReference type="ARBA" id="ARBA00012759"/>
    </source>
</evidence>
<dbReference type="GO" id="GO:0004843">
    <property type="term" value="F:cysteine-type deubiquitinase activity"/>
    <property type="evidence" value="ECO:0007669"/>
    <property type="project" value="UniProtKB-EC"/>
</dbReference>
<sequence length="1021" mass="116902">MAIQQDSKPALPPRPIVANESGFSGCAKTPPSWLTALVHHNEGDKKHVHEFFLSRYFTNGPETVLICKKCHKRFILTTSISTTTNDSISQINVEHGMCVANNENYLHHLHTTISTKTNIASQCCYCSFTVNVVIQEPYIDNKIFDDLQKTRHIPTYSSMARKTNGVDNEPLINFFDTIETLSKIVENLLTKTDGSENPKSRININSKVFTQKIVYDSASKAFFDKLEYELADDQFFDPPLITKDYIIKLQQVSEEIDMKTMEISEKASREFNNKYEYKKPYNKLESILGTKYEQKQHRTISPFDPTNATRSPSPSCTTLGCVSDMDDKILEWAYTKAIEESPEKIPEYLQSIFEVSKERNSESLQQLVAVQKSLGNYTKDDVTEAYKTMNADPNVSDRQLIDAYNYYQTDSTSATKYRESLLIIGKYRRSELISNFLIEGGSNEVDMTDYFSDMPVGLDNIGNTCYLNSLLQYYFTIRNLREAVLSADTSSVNGLDNNWESFTSGGRKVSKSEVERAKKFLSLLRNLFINLMQTPQKSIAPDTDLAYLALVNAKNDDEYKETTKSPMDTSTNSDMVMDDSSPGPSAPATASAMNFSDSSSSPAEVEEVLMSGVSPNCADQGTLFRSNNGQYQTENETSNSHSLKGKEKEDNFSTEKPYGPELPDDSLTNTKEDKIKTASSMLFGKQQDVTECMDNVMFQLQAALKVTIPDQNGEQQNIVESLFYGQTRQFLNYKDQTGEPVQNIKEEQFNHLIVVVSEGRDLYDGLDVCFDTSTVEFDGTQAQRDVTLTRTPPILQIQVQRVQFDRSTSNVYKSNAYLRLEPTIYLDRYLDKNRLPLQERRKRAHEMKQEIELLQTELGDLTQDKTTLLPTVELLKFTSDFVQSIKNDDSNFIFDENFDWRLSEIEHERLRVNKRIDDIQHRITSLRNELKELYCDMKECAYRLYAVFIHSGQATFGHYWIYIYDFEKNRWLKYNDSYVTKVEDYEVFADTTGKTANPYCMVYVRAQDAQKLVDTICRRAK</sequence>
<accession>A0A8H4B237</accession>
<keyword evidence="4" id="KW-0833">Ubl conjugation pathway</keyword>
<keyword evidence="11" id="KW-1185">Reference proteome</keyword>
<dbReference type="Pfam" id="PF00443">
    <property type="entry name" value="UCH"/>
    <property type="match status" value="1"/>
</dbReference>
<feature type="compositionally biased region" description="Low complexity" evidence="8">
    <location>
        <begin position="580"/>
        <end position="601"/>
    </location>
</feature>
<dbReference type="AlphaFoldDB" id="A0A8H4B237"/>
<dbReference type="PROSITE" id="PS00972">
    <property type="entry name" value="USP_1"/>
    <property type="match status" value="1"/>
</dbReference>
<name>A0A8H4B237_GIGMA</name>
<dbReference type="GO" id="GO:0016579">
    <property type="term" value="P:protein deubiquitination"/>
    <property type="evidence" value="ECO:0007669"/>
    <property type="project" value="InterPro"/>
</dbReference>
<dbReference type="GO" id="GO:0070628">
    <property type="term" value="F:proteasome binding"/>
    <property type="evidence" value="ECO:0007669"/>
    <property type="project" value="TreeGrafter"/>
</dbReference>
<evidence type="ECO:0000256" key="4">
    <source>
        <dbReference type="ARBA" id="ARBA00022786"/>
    </source>
</evidence>
<feature type="region of interest" description="Disordered" evidence="8">
    <location>
        <begin position="619"/>
        <end position="669"/>
    </location>
</feature>
<evidence type="ECO:0000256" key="6">
    <source>
        <dbReference type="ARBA" id="ARBA00022807"/>
    </source>
</evidence>
<dbReference type="PANTHER" id="PTHR43982:SF6">
    <property type="entry name" value="UBIQUITIN CARBOXYL-TERMINAL HYDROLASE 2-RELATED"/>
    <property type="match status" value="1"/>
</dbReference>
<feature type="compositionally biased region" description="Basic and acidic residues" evidence="8">
    <location>
        <begin position="644"/>
        <end position="653"/>
    </location>
</feature>
<feature type="region of interest" description="Disordered" evidence="8">
    <location>
        <begin position="558"/>
        <end position="607"/>
    </location>
</feature>